<name>A0A9Q4TRI7_CLOBO</name>
<dbReference type="EMBL" id="SXDK01000023">
    <property type="protein sequence ID" value="NFU60863.1"/>
    <property type="molecule type" value="Genomic_DNA"/>
</dbReference>
<sequence length="131" mass="15059">MEVKNLIQIDSRNSRPIYEQIIDSIKESILKGILRPGDKLPSVREMSSMITANPNTVSKAYMELERQGVTETLRGKGTYVSSNYKVKMGEESMDKLKEDIKKIIVEAHYLGIKKEDMMKIVCDLYEEVKKK</sequence>
<evidence type="ECO:0000313" key="8">
    <source>
        <dbReference type="Proteomes" id="UP000785180"/>
    </source>
</evidence>
<reference evidence="6 7" key="1">
    <citation type="submission" date="2019-04" db="EMBL/GenBank/DDBJ databases">
        <title>Genome sequencing of Clostridium botulinum Groups I-IV and Clostridium butyricum.</title>
        <authorList>
            <person name="Brunt J."/>
            <person name="Van Vliet A.H.M."/>
            <person name="Stringer S.C."/>
            <person name="Carter A.T."/>
            <person name="Peck M.W."/>
        </authorList>
    </citation>
    <scope>NUCLEOTIDE SEQUENCE</scope>
    <source>
        <strain evidence="6">7221C</strain>
        <strain evidence="5 7">IFR 18/049</strain>
    </source>
</reference>
<dbReference type="PROSITE" id="PS50949">
    <property type="entry name" value="HTH_GNTR"/>
    <property type="match status" value="1"/>
</dbReference>
<dbReference type="InterPro" id="IPR036390">
    <property type="entry name" value="WH_DNA-bd_sf"/>
</dbReference>
<protein>
    <submittedName>
        <fullName evidence="6">GntR family transcriptional regulator</fullName>
    </submittedName>
</protein>
<dbReference type="EMBL" id="SWNT01000023">
    <property type="protein sequence ID" value="NFF71589.1"/>
    <property type="molecule type" value="Genomic_DNA"/>
</dbReference>
<dbReference type="PANTHER" id="PTHR38445:SF9">
    <property type="entry name" value="HTH-TYPE TRANSCRIPTIONAL REPRESSOR YTRA"/>
    <property type="match status" value="1"/>
</dbReference>
<comment type="caution">
    <text evidence="6">The sequence shown here is derived from an EMBL/GenBank/DDBJ whole genome shotgun (WGS) entry which is preliminary data.</text>
</comment>
<keyword evidence="1" id="KW-0805">Transcription regulation</keyword>
<dbReference type="AlphaFoldDB" id="A0A9Q4TRI7"/>
<feature type="domain" description="HTH gntR-type" evidence="4">
    <location>
        <begin position="15"/>
        <end position="83"/>
    </location>
</feature>
<evidence type="ECO:0000259" key="4">
    <source>
        <dbReference type="PROSITE" id="PS50949"/>
    </source>
</evidence>
<evidence type="ECO:0000313" key="5">
    <source>
        <dbReference type="EMBL" id="NFF71589.1"/>
    </source>
</evidence>
<proteinExistence type="predicted"/>
<dbReference type="SMART" id="SM00345">
    <property type="entry name" value="HTH_GNTR"/>
    <property type="match status" value="1"/>
</dbReference>
<dbReference type="Pfam" id="PF00392">
    <property type="entry name" value="GntR"/>
    <property type="match status" value="1"/>
</dbReference>
<dbReference type="InterPro" id="IPR000524">
    <property type="entry name" value="Tscrpt_reg_HTH_GntR"/>
</dbReference>
<keyword evidence="3" id="KW-0804">Transcription</keyword>
<dbReference type="InterPro" id="IPR036388">
    <property type="entry name" value="WH-like_DNA-bd_sf"/>
</dbReference>
<accession>A0A9Q4TRI7</accession>
<keyword evidence="2" id="KW-0238">DNA-binding</keyword>
<evidence type="ECO:0000256" key="3">
    <source>
        <dbReference type="ARBA" id="ARBA00023163"/>
    </source>
</evidence>
<evidence type="ECO:0000256" key="1">
    <source>
        <dbReference type="ARBA" id="ARBA00023015"/>
    </source>
</evidence>
<dbReference type="Proteomes" id="UP000785180">
    <property type="component" value="Unassembled WGS sequence"/>
</dbReference>
<dbReference type="PANTHER" id="PTHR38445">
    <property type="entry name" value="HTH-TYPE TRANSCRIPTIONAL REPRESSOR YTRA"/>
    <property type="match status" value="1"/>
</dbReference>
<dbReference type="Gene3D" id="1.10.10.10">
    <property type="entry name" value="Winged helix-like DNA-binding domain superfamily/Winged helix DNA-binding domain"/>
    <property type="match status" value="1"/>
</dbReference>
<dbReference type="GO" id="GO:0003677">
    <property type="term" value="F:DNA binding"/>
    <property type="evidence" value="ECO:0007669"/>
    <property type="project" value="UniProtKB-KW"/>
</dbReference>
<evidence type="ECO:0000256" key="2">
    <source>
        <dbReference type="ARBA" id="ARBA00023125"/>
    </source>
</evidence>
<dbReference type="Proteomes" id="UP000481363">
    <property type="component" value="Unassembled WGS sequence"/>
</dbReference>
<evidence type="ECO:0000313" key="6">
    <source>
        <dbReference type="EMBL" id="NFU60863.1"/>
    </source>
</evidence>
<dbReference type="SUPFAM" id="SSF46785">
    <property type="entry name" value="Winged helix' DNA-binding domain"/>
    <property type="match status" value="1"/>
</dbReference>
<evidence type="ECO:0000313" key="7">
    <source>
        <dbReference type="Proteomes" id="UP000481363"/>
    </source>
</evidence>
<dbReference type="CDD" id="cd07377">
    <property type="entry name" value="WHTH_GntR"/>
    <property type="match status" value="1"/>
</dbReference>
<gene>
    <name evidence="5" type="ORF">FCV11_10910</name>
    <name evidence="6" type="ORF">FDF67_11855</name>
</gene>
<organism evidence="6 8">
    <name type="scientific">Clostridium botulinum</name>
    <dbReference type="NCBI Taxonomy" id="1491"/>
    <lineage>
        <taxon>Bacteria</taxon>
        <taxon>Bacillati</taxon>
        <taxon>Bacillota</taxon>
        <taxon>Clostridia</taxon>
        <taxon>Eubacteriales</taxon>
        <taxon>Clostridiaceae</taxon>
        <taxon>Clostridium</taxon>
    </lineage>
</organism>
<dbReference type="GO" id="GO:0003700">
    <property type="term" value="F:DNA-binding transcription factor activity"/>
    <property type="evidence" value="ECO:0007669"/>
    <property type="project" value="InterPro"/>
</dbReference>